<proteinExistence type="predicted"/>
<dbReference type="AlphaFoldDB" id="A0A380QEM5"/>
<dbReference type="Proteomes" id="UP000255087">
    <property type="component" value="Unassembled WGS sequence"/>
</dbReference>
<dbReference type="EMBL" id="UHJC01000001">
    <property type="protein sequence ID" value="SUP86629.1"/>
    <property type="molecule type" value="Genomic_DNA"/>
</dbReference>
<reference evidence="2 4" key="1">
    <citation type="submission" date="2018-06" db="EMBL/GenBank/DDBJ databases">
        <authorList>
            <consortium name="Pathogen Informatics"/>
            <person name="Doyle S."/>
        </authorList>
    </citation>
    <scope>NUCLEOTIDE SEQUENCE [LARGE SCALE GENOMIC DNA]</scope>
    <source>
        <strain evidence="2 4">NCTC8580</strain>
    </source>
</reference>
<name>A0A380QEM5_YERPU</name>
<protein>
    <recommendedName>
        <fullName evidence="5">Transposase</fullName>
    </recommendedName>
</protein>
<gene>
    <name evidence="1" type="ORF">NCTC8580_01333</name>
    <name evidence="2" type="ORF">NCTC8580_04365</name>
    <name evidence="3" type="ORF">NCTC8580_04366</name>
</gene>
<organism evidence="2 4">
    <name type="scientific">Yersinia pseudotuberculosis</name>
    <dbReference type="NCBI Taxonomy" id="633"/>
    <lineage>
        <taxon>Bacteria</taxon>
        <taxon>Pseudomonadati</taxon>
        <taxon>Pseudomonadota</taxon>
        <taxon>Gammaproteobacteria</taxon>
        <taxon>Enterobacterales</taxon>
        <taxon>Yersiniaceae</taxon>
        <taxon>Yersinia</taxon>
    </lineage>
</organism>
<evidence type="ECO:0000313" key="2">
    <source>
        <dbReference type="EMBL" id="SUP86627.1"/>
    </source>
</evidence>
<sequence length="91" mass="10613">MTSWRGLFSPVMTPDIWQQTVSTQGLHNAGRPYMHWAHKRDDALGIWLKRLTERRGKMKATVALANKMTRIVWRLLTEPTSFNIDRAFAMN</sequence>
<dbReference type="EMBL" id="UHJC01000001">
    <property type="protein sequence ID" value="SUP81250.1"/>
    <property type="molecule type" value="Genomic_DNA"/>
</dbReference>
<accession>A0A380QEM5</accession>
<evidence type="ECO:0000313" key="4">
    <source>
        <dbReference type="Proteomes" id="UP000255087"/>
    </source>
</evidence>
<evidence type="ECO:0000313" key="1">
    <source>
        <dbReference type="EMBL" id="SUP81250.1"/>
    </source>
</evidence>
<evidence type="ECO:0008006" key="5">
    <source>
        <dbReference type="Google" id="ProtNLM"/>
    </source>
</evidence>
<dbReference type="EMBL" id="UHJC01000001">
    <property type="protein sequence ID" value="SUP86627.1"/>
    <property type="molecule type" value="Genomic_DNA"/>
</dbReference>
<evidence type="ECO:0000313" key="3">
    <source>
        <dbReference type="EMBL" id="SUP86629.1"/>
    </source>
</evidence>
<dbReference type="RefSeq" id="WP_181876482.1">
    <property type="nucleotide sequence ID" value="NZ_UHJC01000001.1"/>
</dbReference>